<comment type="similarity">
    <text evidence="1 5">Belongs to the PP2C family.</text>
</comment>
<dbReference type="GO" id="GO:0004722">
    <property type="term" value="F:protein serine/threonine phosphatase activity"/>
    <property type="evidence" value="ECO:0007669"/>
    <property type="project" value="InterPro"/>
</dbReference>
<accession>R9AG42</accession>
<feature type="domain" description="PPM-type phosphatase" evidence="6">
    <location>
        <begin position="2"/>
        <end position="258"/>
    </location>
</feature>
<protein>
    <submittedName>
        <fullName evidence="7">Protein phosphatase 2C-like protein 1</fullName>
    </submittedName>
</protein>
<evidence type="ECO:0000256" key="4">
    <source>
        <dbReference type="ARBA" id="ARBA00022912"/>
    </source>
</evidence>
<dbReference type="InterPro" id="IPR036457">
    <property type="entry name" value="PPM-type-like_dom_sf"/>
</dbReference>
<dbReference type="PANTHER" id="PTHR13832">
    <property type="entry name" value="PROTEIN PHOSPHATASE 2C"/>
    <property type="match status" value="1"/>
</dbReference>
<evidence type="ECO:0000256" key="5">
    <source>
        <dbReference type="RuleBase" id="RU003465"/>
    </source>
</evidence>
<dbReference type="SMART" id="SM00332">
    <property type="entry name" value="PP2Cc"/>
    <property type="match status" value="1"/>
</dbReference>
<dbReference type="Pfam" id="PF00481">
    <property type="entry name" value="PP2C"/>
    <property type="match status" value="1"/>
</dbReference>
<name>R9AG42_WALI9</name>
<keyword evidence="2" id="KW-0479">Metal-binding</keyword>
<evidence type="ECO:0000256" key="2">
    <source>
        <dbReference type="ARBA" id="ARBA00022723"/>
    </source>
</evidence>
<dbReference type="HOGENOM" id="CLU_013173_1_1_1"/>
<dbReference type="Proteomes" id="UP000014064">
    <property type="component" value="Unassembled WGS sequence"/>
</dbReference>
<dbReference type="PANTHER" id="PTHR13832:SF837">
    <property type="entry name" value="PROTEIN PHOSPHATASE 2C-LIKE DOMAIN-CONTAINING PROTEIN 1"/>
    <property type="match status" value="1"/>
</dbReference>
<dbReference type="CDD" id="cd00143">
    <property type="entry name" value="PP2Cc"/>
    <property type="match status" value="1"/>
</dbReference>
<evidence type="ECO:0000313" key="7">
    <source>
        <dbReference type="EMBL" id="EOQ99025.1"/>
    </source>
</evidence>
<sequence length="258" mass="28449">MSIGISEDQNQKFRRTMEDKVTVLNDFNNVSNQLYAGLFDGHAGKSLSDYCGDNLHQTILNNFTKFKSVSDNLNQSFLSVDNEQSLSSGCTAVVSLILYGNGVNDVVNKDKQNPQGTRTLYTANVGDARAVLCRSGQAIRLTYDHKGSDENEQKRIMDAGGYILNGRVNGVLAVTRALGDSPMKQYVVGSPYTTEIDLTDEDEWLIIACDGLWDVVTDNQVVELIKRCKSGEEASQLLLDYALNNLSTDNLSIIVIKF</sequence>
<proteinExistence type="inferred from homology"/>
<dbReference type="KEGG" id="wic:J056_002540"/>
<dbReference type="STRING" id="1299270.R9AG42"/>
<dbReference type="OrthoDB" id="10264738at2759"/>
<dbReference type="GeneID" id="20375492"/>
<dbReference type="EMBL" id="KE007245">
    <property type="protein sequence ID" value="EOQ99025.1"/>
    <property type="molecule type" value="Genomic_DNA"/>
</dbReference>
<dbReference type="eggNOG" id="KOG0698">
    <property type="taxonomic scope" value="Eukaryota"/>
</dbReference>
<dbReference type="InterPro" id="IPR001932">
    <property type="entry name" value="PPM-type_phosphatase-like_dom"/>
</dbReference>
<keyword evidence="8" id="KW-1185">Reference proteome</keyword>
<evidence type="ECO:0000256" key="3">
    <source>
        <dbReference type="ARBA" id="ARBA00022801"/>
    </source>
</evidence>
<dbReference type="SUPFAM" id="SSF81606">
    <property type="entry name" value="PP2C-like"/>
    <property type="match status" value="1"/>
</dbReference>
<dbReference type="PROSITE" id="PS51746">
    <property type="entry name" value="PPM_2"/>
    <property type="match status" value="1"/>
</dbReference>
<dbReference type="Gene3D" id="3.60.40.10">
    <property type="entry name" value="PPM-type phosphatase domain"/>
    <property type="match status" value="1"/>
</dbReference>
<reference evidence="8" key="1">
    <citation type="journal article" date="2013" name="BMC Genomics">
        <title>Genome and transcriptome sequencing of the halophilic fungus Wallemia ichthyophaga: haloadaptations present and absent.</title>
        <authorList>
            <person name="Zajc J."/>
            <person name="Liu Y."/>
            <person name="Dai W."/>
            <person name="Yang Z."/>
            <person name="Hu J."/>
            <person name="Gostincar C."/>
            <person name="Gunde-Cimerman N."/>
        </authorList>
    </citation>
    <scope>NUCLEOTIDE SEQUENCE [LARGE SCALE GENOMIC DNA]</scope>
    <source>
        <strain evidence="8">EXF-994 / CBS 113033</strain>
    </source>
</reference>
<dbReference type="AlphaFoldDB" id="R9AG42"/>
<dbReference type="OMA" id="IDDQEAC"/>
<organism evidence="7 8">
    <name type="scientific">Wallemia ichthyophaga (strain EXF-994 / CBS 113033)</name>
    <dbReference type="NCBI Taxonomy" id="1299270"/>
    <lineage>
        <taxon>Eukaryota</taxon>
        <taxon>Fungi</taxon>
        <taxon>Dikarya</taxon>
        <taxon>Basidiomycota</taxon>
        <taxon>Wallemiomycotina</taxon>
        <taxon>Wallemiomycetes</taxon>
        <taxon>Wallemiales</taxon>
        <taxon>Wallemiaceae</taxon>
        <taxon>Wallemia</taxon>
    </lineage>
</organism>
<keyword evidence="4 5" id="KW-0904">Protein phosphatase</keyword>
<dbReference type="GO" id="GO:0046872">
    <property type="term" value="F:metal ion binding"/>
    <property type="evidence" value="ECO:0007669"/>
    <property type="project" value="UniProtKB-KW"/>
</dbReference>
<dbReference type="InterPro" id="IPR015655">
    <property type="entry name" value="PP2C"/>
</dbReference>
<evidence type="ECO:0000259" key="6">
    <source>
        <dbReference type="PROSITE" id="PS51746"/>
    </source>
</evidence>
<keyword evidence="3 5" id="KW-0378">Hydrolase</keyword>
<gene>
    <name evidence="7" type="ORF">J056_002540</name>
</gene>
<dbReference type="PROSITE" id="PS01032">
    <property type="entry name" value="PPM_1"/>
    <property type="match status" value="1"/>
</dbReference>
<dbReference type="InterPro" id="IPR000222">
    <property type="entry name" value="PP2C_BS"/>
</dbReference>
<dbReference type="RefSeq" id="XP_009270080.1">
    <property type="nucleotide sequence ID" value="XM_009271805.1"/>
</dbReference>
<evidence type="ECO:0000256" key="1">
    <source>
        <dbReference type="ARBA" id="ARBA00006702"/>
    </source>
</evidence>
<evidence type="ECO:0000313" key="8">
    <source>
        <dbReference type="Proteomes" id="UP000014064"/>
    </source>
</evidence>